<dbReference type="Gene3D" id="3.40.50.850">
    <property type="entry name" value="Isochorismatase-like"/>
    <property type="match status" value="1"/>
</dbReference>
<accession>A0ABU1A9N8</accession>
<feature type="domain" description="Isochorismatase-like" evidence="3">
    <location>
        <begin position="4"/>
        <end position="132"/>
    </location>
</feature>
<organism evidence="4 5">
    <name type="scientific">Lactiplantibacillus brownii</name>
    <dbReference type="NCBI Taxonomy" id="3069269"/>
    <lineage>
        <taxon>Bacteria</taxon>
        <taxon>Bacillati</taxon>
        <taxon>Bacillota</taxon>
        <taxon>Bacilli</taxon>
        <taxon>Lactobacillales</taxon>
        <taxon>Lactobacillaceae</taxon>
        <taxon>Lactiplantibacillus</taxon>
    </lineage>
</organism>
<name>A0ABU1A9N8_9LACO</name>
<evidence type="ECO:0000313" key="5">
    <source>
        <dbReference type="Proteomes" id="UP001227831"/>
    </source>
</evidence>
<evidence type="ECO:0000313" key="4">
    <source>
        <dbReference type="EMBL" id="MDQ7937335.1"/>
    </source>
</evidence>
<sequence>MGEVLLVIDMQNGLRDTFDYADVLAKINRRIAAYHAAKRPVIFMQHTDAELSYGSTAWQLDAALARQSTDIVILKTHSDSFFETRLTTRLQHLAVKDVEVCGLQTEYCIDTAIRVGHSRGFYMATISGLSTTYAANGLTASQIRRHHESIWAGSFATVQH</sequence>
<evidence type="ECO:0000259" key="3">
    <source>
        <dbReference type="Pfam" id="PF00857"/>
    </source>
</evidence>
<keyword evidence="2" id="KW-0378">Hydrolase</keyword>
<dbReference type="InterPro" id="IPR036380">
    <property type="entry name" value="Isochorismatase-like_sf"/>
</dbReference>
<dbReference type="PANTHER" id="PTHR43540:SF14">
    <property type="entry name" value="ISOCHORISMATASE"/>
    <property type="match status" value="1"/>
</dbReference>
<dbReference type="SUPFAM" id="SSF52499">
    <property type="entry name" value="Isochorismatase-like hydrolases"/>
    <property type="match status" value="1"/>
</dbReference>
<dbReference type="PANTHER" id="PTHR43540">
    <property type="entry name" value="PEROXYUREIDOACRYLATE/UREIDOACRYLATE AMIDOHYDROLASE-RELATED"/>
    <property type="match status" value="1"/>
</dbReference>
<evidence type="ECO:0000256" key="2">
    <source>
        <dbReference type="ARBA" id="ARBA00022801"/>
    </source>
</evidence>
<proteinExistence type="inferred from homology"/>
<dbReference type="EMBL" id="JAVCWF010000001">
    <property type="protein sequence ID" value="MDQ7937335.1"/>
    <property type="molecule type" value="Genomic_DNA"/>
</dbReference>
<dbReference type="RefSeq" id="WP_308703087.1">
    <property type="nucleotide sequence ID" value="NZ_AP027463.1"/>
</dbReference>
<comment type="similarity">
    <text evidence="1">Belongs to the isochorismatase family.</text>
</comment>
<dbReference type="Proteomes" id="UP001227831">
    <property type="component" value="Unassembled WGS sequence"/>
</dbReference>
<dbReference type="InterPro" id="IPR050272">
    <property type="entry name" value="Isochorismatase-like_hydrls"/>
</dbReference>
<evidence type="ECO:0000256" key="1">
    <source>
        <dbReference type="ARBA" id="ARBA00006336"/>
    </source>
</evidence>
<comment type="caution">
    <text evidence="4">The sequence shown here is derived from an EMBL/GenBank/DDBJ whole genome shotgun (WGS) entry which is preliminary data.</text>
</comment>
<gene>
    <name evidence="4" type="ORF">RA086_06805</name>
</gene>
<keyword evidence="5" id="KW-1185">Reference proteome</keyword>
<protein>
    <submittedName>
        <fullName evidence="4">Isochorismatase family protein</fullName>
    </submittedName>
</protein>
<reference evidence="4 5" key="1">
    <citation type="journal article" date="2023" name="Int. J. Syst. Evol. Microbiol.">
        <title>Lactiplantibacillus brownii sp. nov., a novel psychrotolerant species isolated from sauerkraut.</title>
        <authorList>
            <person name="Heng Y.C."/>
            <person name="Silvaraju S."/>
            <person name="Lee J.K.Y."/>
            <person name="Kittelmann S."/>
        </authorList>
    </citation>
    <scope>NUCLEOTIDE SEQUENCE [LARGE SCALE GENOMIC DNA]</scope>
    <source>
        <strain evidence="4 5">WILCCON 0030</strain>
    </source>
</reference>
<dbReference type="Pfam" id="PF00857">
    <property type="entry name" value="Isochorismatase"/>
    <property type="match status" value="1"/>
</dbReference>
<dbReference type="InterPro" id="IPR000868">
    <property type="entry name" value="Isochorismatase-like_dom"/>
</dbReference>